<dbReference type="OrthoDB" id="1121317at2"/>
<accession>A0A101KTB4</accession>
<evidence type="ECO:0000313" key="1">
    <source>
        <dbReference type="EMBL" id="KUM26429.1"/>
    </source>
</evidence>
<dbReference type="AlphaFoldDB" id="A0A101KTB4"/>
<gene>
    <name evidence="1" type="ORF">AU467_22160</name>
</gene>
<organism evidence="1 2">
    <name type="scientific">Rhizobium loti</name>
    <name type="common">Mesorhizobium loti</name>
    <dbReference type="NCBI Taxonomy" id="381"/>
    <lineage>
        <taxon>Bacteria</taxon>
        <taxon>Pseudomonadati</taxon>
        <taxon>Pseudomonadota</taxon>
        <taxon>Alphaproteobacteria</taxon>
        <taxon>Hyphomicrobiales</taxon>
        <taxon>Phyllobacteriaceae</taxon>
        <taxon>Mesorhizobium</taxon>
    </lineage>
</organism>
<name>A0A101KTB4_RHILI</name>
<comment type="caution">
    <text evidence="1">The sequence shown here is derived from an EMBL/GenBank/DDBJ whole genome shotgun (WGS) entry which is preliminary data.</text>
</comment>
<reference evidence="1 2" key="1">
    <citation type="submission" date="2015-12" db="EMBL/GenBank/DDBJ databases">
        <title>Draft genome sequence of Mesorhizobium sp. UFLA 01-765, a multitolerant efficient symbiont and plant-growth promoting strain isolated from Zn-mining soil using Leucaena leucocephala as a trap plant.</title>
        <authorList>
            <person name="Rangel W.M."/>
            <person name="Thijs S."/>
            <person name="Longatti S.M."/>
            <person name="Moreira F.M."/>
            <person name="Weyens N."/>
            <person name="Vangronsveld J."/>
            <person name="Van Hamme J.D."/>
            <person name="Bottos E.M."/>
            <person name="Rineau F."/>
        </authorList>
    </citation>
    <scope>NUCLEOTIDE SEQUENCE [LARGE SCALE GENOMIC DNA]</scope>
    <source>
        <strain evidence="1 2">UFLA 01-765</strain>
    </source>
</reference>
<dbReference type="EMBL" id="LPWA01000106">
    <property type="protein sequence ID" value="KUM26429.1"/>
    <property type="molecule type" value="Genomic_DNA"/>
</dbReference>
<sequence>MRIKVETRQDGDIEVPRSFRLNGDQVDVLETIDQWFGADYRYCKVKGSDGALYILRYDELRSEWYLTMFASERAQAVTARWTSPRQAQSSKGLLQ</sequence>
<evidence type="ECO:0000313" key="2">
    <source>
        <dbReference type="Proteomes" id="UP000053176"/>
    </source>
</evidence>
<protein>
    <submittedName>
        <fullName evidence="1">Uncharacterized protein</fullName>
    </submittedName>
</protein>
<proteinExistence type="predicted"/>
<dbReference type="Proteomes" id="UP000053176">
    <property type="component" value="Unassembled WGS sequence"/>
</dbReference>